<name>A0A4S1CJS0_9BACT</name>
<comment type="caution">
    <text evidence="6">The sequence shown here is derived from an EMBL/GenBank/DDBJ whole genome shotgun (WGS) entry which is preliminary data.</text>
</comment>
<feature type="domain" description="DAGKc" evidence="5">
    <location>
        <begin position="1"/>
        <end position="129"/>
    </location>
</feature>
<accession>A0A4S1CJS0</accession>
<dbReference type="InterPro" id="IPR045540">
    <property type="entry name" value="YegS/DAGK_C"/>
</dbReference>
<gene>
    <name evidence="6" type="ORF">E4633_00400</name>
</gene>
<dbReference type="SUPFAM" id="SSF111331">
    <property type="entry name" value="NAD kinase/diacylglycerol kinase-like"/>
    <property type="match status" value="1"/>
</dbReference>
<dbReference type="InterPro" id="IPR050187">
    <property type="entry name" value="Lipid_Phosphate_FormReg"/>
</dbReference>
<dbReference type="Gene3D" id="2.60.200.40">
    <property type="match status" value="1"/>
</dbReference>
<keyword evidence="4" id="KW-0067">ATP-binding</keyword>
<sequence>MSRRCFLIVNPTSGTFSQQKVDLIMAGLKGRGLEPTLMPTQSAADPVLFASRICTEESEPLIVVAGGDGTINGVLNGLVPGAATLGVIPLGTSNVLARELDISSIDEALDRLGRGESRPISVGEVERDGEKRRFVLMAGAGFDGAVVRDVRLSEKRAIGKGAYLLSALRNLRDWDASQLTVTGGGKSVTCHGVIVCNAAKYGGDFLLAPEADLFTPGFQVLCISGGRLAYLGLAMGLLNGTAVYSRNVTSFSAVQLELSGAKAVQLDGDYVCPTPLTIRTIPELVRLVV</sequence>
<evidence type="ECO:0000259" key="5">
    <source>
        <dbReference type="PROSITE" id="PS50146"/>
    </source>
</evidence>
<evidence type="ECO:0000256" key="3">
    <source>
        <dbReference type="ARBA" id="ARBA00022777"/>
    </source>
</evidence>
<protein>
    <submittedName>
        <fullName evidence="6">Diacylglycerol kinase family lipid kinase</fullName>
    </submittedName>
</protein>
<evidence type="ECO:0000313" key="6">
    <source>
        <dbReference type="EMBL" id="TGU73968.1"/>
    </source>
</evidence>
<organism evidence="6 7">
    <name type="scientific">Geomonas terrae</name>
    <dbReference type="NCBI Taxonomy" id="2562681"/>
    <lineage>
        <taxon>Bacteria</taxon>
        <taxon>Pseudomonadati</taxon>
        <taxon>Thermodesulfobacteriota</taxon>
        <taxon>Desulfuromonadia</taxon>
        <taxon>Geobacterales</taxon>
        <taxon>Geobacteraceae</taxon>
        <taxon>Geomonas</taxon>
    </lineage>
</organism>
<evidence type="ECO:0000256" key="2">
    <source>
        <dbReference type="ARBA" id="ARBA00022741"/>
    </source>
</evidence>
<dbReference type="GO" id="GO:0005886">
    <property type="term" value="C:plasma membrane"/>
    <property type="evidence" value="ECO:0007669"/>
    <property type="project" value="TreeGrafter"/>
</dbReference>
<evidence type="ECO:0000256" key="4">
    <source>
        <dbReference type="ARBA" id="ARBA00022840"/>
    </source>
</evidence>
<keyword evidence="2" id="KW-0547">Nucleotide-binding</keyword>
<dbReference type="EMBL" id="SRSC01000001">
    <property type="protein sequence ID" value="TGU73968.1"/>
    <property type="molecule type" value="Genomic_DNA"/>
</dbReference>
<reference evidence="6 7" key="1">
    <citation type="submission" date="2019-04" db="EMBL/GenBank/DDBJ databases">
        <title>Geobacter oryzae sp. nov., ferric-reducing bacteria isolated from paddy soil.</title>
        <authorList>
            <person name="Xu Z."/>
            <person name="Masuda Y."/>
            <person name="Itoh H."/>
            <person name="Senoo K."/>
        </authorList>
    </citation>
    <scope>NUCLEOTIDE SEQUENCE [LARGE SCALE GENOMIC DNA]</scope>
    <source>
        <strain evidence="6 7">Red111</strain>
    </source>
</reference>
<dbReference type="InterPro" id="IPR017438">
    <property type="entry name" value="ATP-NAD_kinase_N"/>
</dbReference>
<dbReference type="InterPro" id="IPR001206">
    <property type="entry name" value="Diacylglycerol_kinase_cat_dom"/>
</dbReference>
<dbReference type="Pfam" id="PF19279">
    <property type="entry name" value="YegS_C"/>
    <property type="match status" value="1"/>
</dbReference>
<dbReference type="RefSeq" id="WP_135868311.1">
    <property type="nucleotide sequence ID" value="NZ_SRSC01000001.1"/>
</dbReference>
<dbReference type="PROSITE" id="PS50146">
    <property type="entry name" value="DAGK"/>
    <property type="match status" value="1"/>
</dbReference>
<dbReference type="Pfam" id="PF00781">
    <property type="entry name" value="DAGK_cat"/>
    <property type="match status" value="1"/>
</dbReference>
<dbReference type="SMART" id="SM00046">
    <property type="entry name" value="DAGKc"/>
    <property type="match status" value="1"/>
</dbReference>
<proteinExistence type="predicted"/>
<dbReference type="PANTHER" id="PTHR12358:SF106">
    <property type="entry name" value="LIPID KINASE YEGS"/>
    <property type="match status" value="1"/>
</dbReference>
<keyword evidence="1" id="KW-0808">Transferase</keyword>
<keyword evidence="7" id="KW-1185">Reference proteome</keyword>
<dbReference type="Proteomes" id="UP000306416">
    <property type="component" value="Unassembled WGS sequence"/>
</dbReference>
<keyword evidence="3 6" id="KW-0418">Kinase</keyword>
<dbReference type="InterPro" id="IPR016064">
    <property type="entry name" value="NAD/diacylglycerol_kinase_sf"/>
</dbReference>
<dbReference type="Gene3D" id="3.40.50.10330">
    <property type="entry name" value="Probable inorganic polyphosphate/atp-NAD kinase, domain 1"/>
    <property type="match status" value="1"/>
</dbReference>
<dbReference type="PANTHER" id="PTHR12358">
    <property type="entry name" value="SPHINGOSINE KINASE"/>
    <property type="match status" value="1"/>
</dbReference>
<evidence type="ECO:0000313" key="7">
    <source>
        <dbReference type="Proteomes" id="UP000306416"/>
    </source>
</evidence>
<dbReference type="GO" id="GO:0016301">
    <property type="term" value="F:kinase activity"/>
    <property type="evidence" value="ECO:0007669"/>
    <property type="project" value="UniProtKB-KW"/>
</dbReference>
<dbReference type="GO" id="GO:0005524">
    <property type="term" value="F:ATP binding"/>
    <property type="evidence" value="ECO:0007669"/>
    <property type="project" value="UniProtKB-KW"/>
</dbReference>
<dbReference type="AlphaFoldDB" id="A0A4S1CJS0"/>
<evidence type="ECO:0000256" key="1">
    <source>
        <dbReference type="ARBA" id="ARBA00022679"/>
    </source>
</evidence>